<dbReference type="EMBL" id="ML978959">
    <property type="protein sequence ID" value="KAF1932451.1"/>
    <property type="molecule type" value="Genomic_DNA"/>
</dbReference>
<keyword evidence="3" id="KW-1185">Reference proteome</keyword>
<dbReference type="RefSeq" id="XP_033452699.1">
    <property type="nucleotide sequence ID" value="XM_033591343.1"/>
</dbReference>
<evidence type="ECO:0000313" key="3">
    <source>
        <dbReference type="Proteomes" id="UP000800082"/>
    </source>
</evidence>
<protein>
    <submittedName>
        <fullName evidence="2">Uncharacterized protein</fullName>
    </submittedName>
</protein>
<dbReference type="GeneID" id="54349011"/>
<accession>A0A6A5RVG3</accession>
<proteinExistence type="predicted"/>
<dbReference type="Proteomes" id="UP000800082">
    <property type="component" value="Unassembled WGS sequence"/>
</dbReference>
<gene>
    <name evidence="2" type="ORF">M421DRAFT_417165</name>
</gene>
<keyword evidence="1" id="KW-1133">Transmembrane helix</keyword>
<dbReference type="OrthoDB" id="3763148at2759"/>
<keyword evidence="1" id="KW-0472">Membrane</keyword>
<keyword evidence="1" id="KW-0812">Transmembrane</keyword>
<organism evidence="2 3">
    <name type="scientific">Didymella exigua CBS 183.55</name>
    <dbReference type="NCBI Taxonomy" id="1150837"/>
    <lineage>
        <taxon>Eukaryota</taxon>
        <taxon>Fungi</taxon>
        <taxon>Dikarya</taxon>
        <taxon>Ascomycota</taxon>
        <taxon>Pezizomycotina</taxon>
        <taxon>Dothideomycetes</taxon>
        <taxon>Pleosporomycetidae</taxon>
        <taxon>Pleosporales</taxon>
        <taxon>Pleosporineae</taxon>
        <taxon>Didymellaceae</taxon>
        <taxon>Didymella</taxon>
    </lineage>
</organism>
<evidence type="ECO:0000256" key="1">
    <source>
        <dbReference type="SAM" id="Phobius"/>
    </source>
</evidence>
<evidence type="ECO:0000313" key="2">
    <source>
        <dbReference type="EMBL" id="KAF1932451.1"/>
    </source>
</evidence>
<feature type="transmembrane region" description="Helical" evidence="1">
    <location>
        <begin position="6"/>
        <end position="30"/>
    </location>
</feature>
<dbReference type="AlphaFoldDB" id="A0A6A5RVG3"/>
<name>A0A6A5RVG3_9PLEO</name>
<reference evidence="2" key="1">
    <citation type="journal article" date="2020" name="Stud. Mycol.">
        <title>101 Dothideomycetes genomes: a test case for predicting lifestyles and emergence of pathogens.</title>
        <authorList>
            <person name="Haridas S."/>
            <person name="Albert R."/>
            <person name="Binder M."/>
            <person name="Bloem J."/>
            <person name="Labutti K."/>
            <person name="Salamov A."/>
            <person name="Andreopoulos B."/>
            <person name="Baker S."/>
            <person name="Barry K."/>
            <person name="Bills G."/>
            <person name="Bluhm B."/>
            <person name="Cannon C."/>
            <person name="Castanera R."/>
            <person name="Culley D."/>
            <person name="Daum C."/>
            <person name="Ezra D."/>
            <person name="Gonzalez J."/>
            <person name="Henrissat B."/>
            <person name="Kuo A."/>
            <person name="Liang C."/>
            <person name="Lipzen A."/>
            <person name="Lutzoni F."/>
            <person name="Magnuson J."/>
            <person name="Mondo S."/>
            <person name="Nolan M."/>
            <person name="Ohm R."/>
            <person name="Pangilinan J."/>
            <person name="Park H.-J."/>
            <person name="Ramirez L."/>
            <person name="Alfaro M."/>
            <person name="Sun H."/>
            <person name="Tritt A."/>
            <person name="Yoshinaga Y."/>
            <person name="Zwiers L.-H."/>
            <person name="Turgeon B."/>
            <person name="Goodwin S."/>
            <person name="Spatafora J."/>
            <person name="Crous P."/>
            <person name="Grigoriev I."/>
        </authorList>
    </citation>
    <scope>NUCLEOTIDE SEQUENCE</scope>
    <source>
        <strain evidence="2">CBS 183.55</strain>
    </source>
</reference>
<sequence>MRTALVFFLISSILLGNFILFYFLGIPKLFKQLLENHKKKGKYDARQEWIEMQSDVHKRAKERRRREEKLRWERNAARKRTGFYAELEQAYDKA</sequence>